<dbReference type="GO" id="GO:0005391">
    <property type="term" value="F:P-type sodium:potassium-exchanging transporter activity"/>
    <property type="evidence" value="ECO:0007669"/>
    <property type="project" value="TreeGrafter"/>
</dbReference>
<keyword evidence="4" id="KW-0812">Transmembrane</keyword>
<evidence type="ECO:0000259" key="5">
    <source>
        <dbReference type="Pfam" id="PF00122"/>
    </source>
</evidence>
<dbReference type="SUPFAM" id="SSF81653">
    <property type="entry name" value="Calcium ATPase, transduction domain A"/>
    <property type="match status" value="1"/>
</dbReference>
<dbReference type="InterPro" id="IPR023298">
    <property type="entry name" value="ATPase_P-typ_TM_dom_sf"/>
</dbReference>
<dbReference type="Pfam" id="PF00122">
    <property type="entry name" value="E1-E2_ATPase"/>
    <property type="match status" value="1"/>
</dbReference>
<feature type="domain" description="Cation-transporting P-type ATPase N-terminal" evidence="6">
    <location>
        <begin position="32"/>
        <end position="92"/>
    </location>
</feature>
<feature type="transmembrane region" description="Helical" evidence="4">
    <location>
        <begin position="76"/>
        <end position="101"/>
    </location>
</feature>
<dbReference type="InterPro" id="IPR050510">
    <property type="entry name" value="Cation_transp_ATPase_P-type"/>
</dbReference>
<keyword evidence="4" id="KW-0472">Membrane</keyword>
<comment type="subcellular location">
    <subcellularLocation>
        <location evidence="1">Cell membrane</location>
        <topology evidence="1">Multi-pass membrane protein</topology>
    </subcellularLocation>
</comment>
<gene>
    <name evidence="7" type="ORF">SERIO_v1c11310</name>
</gene>
<dbReference type="InterPro" id="IPR059000">
    <property type="entry name" value="ATPase_P-type_domA"/>
</dbReference>
<dbReference type="Pfam" id="PF00690">
    <property type="entry name" value="Cation_ATPase_N"/>
    <property type="match status" value="1"/>
</dbReference>
<evidence type="ECO:0000313" key="8">
    <source>
        <dbReference type="Proteomes" id="UP000035661"/>
    </source>
</evidence>
<dbReference type="GO" id="GO:0030007">
    <property type="term" value="P:intracellular potassium ion homeostasis"/>
    <property type="evidence" value="ECO:0007669"/>
    <property type="project" value="TreeGrafter"/>
</dbReference>
<dbReference type="Gene3D" id="1.20.1110.10">
    <property type="entry name" value="Calcium-transporting ATPase, transmembrane domain"/>
    <property type="match status" value="1"/>
</dbReference>
<keyword evidence="3" id="KW-1003">Cell membrane</keyword>
<dbReference type="GO" id="GO:0036376">
    <property type="term" value="P:sodium ion export across plasma membrane"/>
    <property type="evidence" value="ECO:0007669"/>
    <property type="project" value="TreeGrafter"/>
</dbReference>
<dbReference type="Gene3D" id="2.70.150.10">
    <property type="entry name" value="Calcium-transporting ATPase, cytoplasmic transduction domain A"/>
    <property type="match status" value="1"/>
</dbReference>
<dbReference type="InterPro" id="IPR008250">
    <property type="entry name" value="ATPase_P-typ_transduc_dom_A_sf"/>
</dbReference>
<dbReference type="EMBL" id="CP011856">
    <property type="protein sequence ID" value="AKM54684.1"/>
    <property type="molecule type" value="Genomic_DNA"/>
</dbReference>
<sequence length="281" mass="32158">MTRVFRHERINIYLKEKFFNENKTKLIEYAKLDQPNLLNKLELASFGLTKEEYQKRKIEFGENILTNNKMHWGWEFLNAFCGPFKLIFWAIIIGNLVVYFTNRTLSPYFLVGPILFSMILIISGMISFTKVIRRNLITKKIGQLPQSTAKVIRNANNQILQINEIDIPELIQKMTVINLTDIVPGDLVFLETGDFVPSDLRILISHDLYVNQANITGNNWPVKKEYYNNDNIESSLLKIPNICLMGSTVVSGFAIGIVTATGCNTYLAAITNSIIEKHSFN</sequence>
<dbReference type="PANTHER" id="PTHR43294">
    <property type="entry name" value="SODIUM/POTASSIUM-TRANSPORTING ATPASE SUBUNIT ALPHA"/>
    <property type="match status" value="1"/>
</dbReference>
<proteinExistence type="inferred from homology"/>
<evidence type="ECO:0000256" key="4">
    <source>
        <dbReference type="SAM" id="Phobius"/>
    </source>
</evidence>
<dbReference type="InterPro" id="IPR004014">
    <property type="entry name" value="ATPase_P-typ_cation-transptr_N"/>
</dbReference>
<dbReference type="Proteomes" id="UP000035661">
    <property type="component" value="Chromosome"/>
</dbReference>
<evidence type="ECO:0000313" key="7">
    <source>
        <dbReference type="EMBL" id="AKM54684.1"/>
    </source>
</evidence>
<feature type="domain" description="P-type ATPase A" evidence="5">
    <location>
        <begin position="173"/>
        <end position="273"/>
    </location>
</feature>
<name>A0A0H3XM59_9MOLU</name>
<evidence type="ECO:0000256" key="1">
    <source>
        <dbReference type="ARBA" id="ARBA00004651"/>
    </source>
</evidence>
<dbReference type="RefSeq" id="WP_047791866.1">
    <property type="nucleotide sequence ID" value="NZ_CP011856.1"/>
</dbReference>
<reference evidence="8" key="2">
    <citation type="submission" date="2015-06" db="EMBL/GenBank/DDBJ databases">
        <title>Complete genome sequence of Spiroplasma eriocheiris TDA-040725-5 (DSM 21848).</title>
        <authorList>
            <person name="Lo W.-S."/>
            <person name="Kuo C.-H."/>
        </authorList>
    </citation>
    <scope>NUCLEOTIDE SEQUENCE [LARGE SCALE GENOMIC DNA]</scope>
    <source>
        <strain evidence="8">TDA-040725-5</strain>
    </source>
</reference>
<reference evidence="7 8" key="1">
    <citation type="journal article" date="2015" name="Genome Biol. Evol.">
        <title>Found and Lost: The Fates of Horizontally Acquired Genes in Arthropod-Symbiotic Spiroplasma.</title>
        <authorList>
            <person name="Lo W.S."/>
            <person name="Gasparich G.E."/>
            <person name="Kuo C.H."/>
        </authorList>
    </citation>
    <scope>NUCLEOTIDE SEQUENCE [LARGE SCALE GENOMIC DNA]</scope>
    <source>
        <strain evidence="8">TDA-040725-5</strain>
    </source>
</reference>
<dbReference type="SUPFAM" id="SSF81665">
    <property type="entry name" value="Calcium ATPase, transmembrane domain M"/>
    <property type="match status" value="1"/>
</dbReference>
<evidence type="ECO:0000256" key="3">
    <source>
        <dbReference type="ARBA" id="ARBA00022475"/>
    </source>
</evidence>
<comment type="similarity">
    <text evidence="2">Belongs to the cation transport ATPase (P-type) (TC 3.A.3) family. Type IIA subfamily.</text>
</comment>
<dbReference type="PANTHER" id="PTHR43294:SF21">
    <property type="entry name" value="CATION TRANSPORTING ATPASE"/>
    <property type="match status" value="1"/>
</dbReference>
<keyword evidence="4" id="KW-1133">Transmembrane helix</keyword>
<dbReference type="GO" id="GO:1902600">
    <property type="term" value="P:proton transmembrane transport"/>
    <property type="evidence" value="ECO:0007669"/>
    <property type="project" value="TreeGrafter"/>
</dbReference>
<dbReference type="GO" id="GO:1990573">
    <property type="term" value="P:potassium ion import across plasma membrane"/>
    <property type="evidence" value="ECO:0007669"/>
    <property type="project" value="TreeGrafter"/>
</dbReference>
<organism evidence="7 8">
    <name type="scientific">Spiroplasma eriocheiris</name>
    <dbReference type="NCBI Taxonomy" id="315358"/>
    <lineage>
        <taxon>Bacteria</taxon>
        <taxon>Bacillati</taxon>
        <taxon>Mycoplasmatota</taxon>
        <taxon>Mollicutes</taxon>
        <taxon>Entomoplasmatales</taxon>
        <taxon>Spiroplasmataceae</taxon>
        <taxon>Spiroplasma</taxon>
    </lineage>
</organism>
<protein>
    <submittedName>
        <fullName evidence="7">Mg(2+) transport ATPase, P-type</fullName>
    </submittedName>
</protein>
<dbReference type="KEGG" id="seri:SERIO_v1c11310"/>
<dbReference type="GO" id="GO:0006883">
    <property type="term" value="P:intracellular sodium ion homeostasis"/>
    <property type="evidence" value="ECO:0007669"/>
    <property type="project" value="TreeGrafter"/>
</dbReference>
<evidence type="ECO:0000256" key="2">
    <source>
        <dbReference type="ARBA" id="ARBA00005675"/>
    </source>
</evidence>
<feature type="transmembrane region" description="Helical" evidence="4">
    <location>
        <begin position="107"/>
        <end position="129"/>
    </location>
</feature>
<evidence type="ECO:0000259" key="6">
    <source>
        <dbReference type="Pfam" id="PF00690"/>
    </source>
</evidence>
<dbReference type="PATRIC" id="fig|743698.3.peg.1143"/>
<accession>A0A0H3XM59</accession>
<dbReference type="AlphaFoldDB" id="A0A0H3XM59"/>
<keyword evidence="8" id="KW-1185">Reference proteome</keyword>
<dbReference type="GO" id="GO:0005886">
    <property type="term" value="C:plasma membrane"/>
    <property type="evidence" value="ECO:0007669"/>
    <property type="project" value="UniProtKB-SubCell"/>
</dbReference>
<dbReference type="STRING" id="315358.SERIO_v1c11310"/>